<name>A0ACC5R578_9HYPH</name>
<dbReference type="EMBL" id="JAENHL010000007">
    <property type="protein sequence ID" value="MBK1867789.1"/>
    <property type="molecule type" value="Genomic_DNA"/>
</dbReference>
<organism evidence="1 2">
    <name type="scientific">Taklimakanibacter albus</name>
    <dbReference type="NCBI Taxonomy" id="2800327"/>
    <lineage>
        <taxon>Bacteria</taxon>
        <taxon>Pseudomonadati</taxon>
        <taxon>Pseudomonadota</taxon>
        <taxon>Alphaproteobacteria</taxon>
        <taxon>Hyphomicrobiales</taxon>
        <taxon>Aestuariivirgaceae</taxon>
        <taxon>Taklimakanibacter</taxon>
    </lineage>
</organism>
<accession>A0ACC5R578</accession>
<reference evidence="1" key="1">
    <citation type="submission" date="2021-01" db="EMBL/GenBank/DDBJ databases">
        <authorList>
            <person name="Sun Q."/>
        </authorList>
    </citation>
    <scope>NUCLEOTIDE SEQUENCE</scope>
    <source>
        <strain evidence="1">YIM B02566</strain>
    </source>
</reference>
<comment type="caution">
    <text evidence="1">The sequence shown here is derived from an EMBL/GenBank/DDBJ whole genome shotgun (WGS) entry which is preliminary data.</text>
</comment>
<proteinExistence type="predicted"/>
<keyword evidence="2" id="KW-1185">Reference proteome</keyword>
<evidence type="ECO:0000313" key="1">
    <source>
        <dbReference type="EMBL" id="MBK1867789.1"/>
    </source>
</evidence>
<sequence>MTGPIDFSAFVAHWRDIEGKDDNHYNGSDELQAISASYGEKHGLMRLGIHHERLQPGRRVSWPHAEADEEEFVFVLEGEPDLWADGHLKRLQPGDGVSFPAGTGLAHTFINNTDQEVRLLVAGEATRIRSRIHYPMHPKRNEEIGDRHWKIDPPRPLGPHDGLPDRQRIKS</sequence>
<dbReference type="Proteomes" id="UP000616151">
    <property type="component" value="Unassembled WGS sequence"/>
</dbReference>
<protein>
    <submittedName>
        <fullName evidence="1">Cupin domain-containing protein</fullName>
    </submittedName>
</protein>
<evidence type="ECO:0000313" key="2">
    <source>
        <dbReference type="Proteomes" id="UP000616151"/>
    </source>
</evidence>
<gene>
    <name evidence="1" type="ORF">JHL16_15635</name>
</gene>